<reference evidence="1 2" key="1">
    <citation type="journal article" date="2013" name="Genome Announc.">
        <title>Complete Genome Sequence of Glaciecola psychrophila Strain 170T.</title>
        <authorList>
            <person name="Yin J."/>
            <person name="Chen J."/>
            <person name="Liu G."/>
            <person name="Yu Y."/>
            <person name="Song L."/>
            <person name="Wang X."/>
            <person name="Qu X."/>
        </authorList>
    </citation>
    <scope>NUCLEOTIDE SEQUENCE [LARGE SCALE GENOMIC DNA]</scope>
    <source>
        <strain evidence="1 2">170</strain>
    </source>
</reference>
<dbReference type="STRING" id="1129794.C427_3741"/>
<dbReference type="InterPro" id="IPR021352">
    <property type="entry name" value="DUF2971"/>
</dbReference>
<dbReference type="eggNOG" id="ENOG502ZAJR">
    <property type="taxonomic scope" value="Bacteria"/>
</dbReference>
<keyword evidence="2" id="KW-1185">Reference proteome</keyword>
<protein>
    <recommendedName>
        <fullName evidence="3">DUF2971 domain-containing protein</fullName>
    </recommendedName>
</protein>
<accession>K7AQE6</accession>
<evidence type="ECO:0000313" key="1">
    <source>
        <dbReference type="EMBL" id="AGH45849.1"/>
    </source>
</evidence>
<organism evidence="1 2">
    <name type="scientific">Paraglaciecola psychrophila 170</name>
    <dbReference type="NCBI Taxonomy" id="1129794"/>
    <lineage>
        <taxon>Bacteria</taxon>
        <taxon>Pseudomonadati</taxon>
        <taxon>Pseudomonadota</taxon>
        <taxon>Gammaproteobacteria</taxon>
        <taxon>Alteromonadales</taxon>
        <taxon>Alteromonadaceae</taxon>
        <taxon>Paraglaciecola</taxon>
    </lineage>
</organism>
<dbReference type="KEGG" id="gps:C427_3741"/>
<dbReference type="PATRIC" id="fig|1129794.4.peg.3726"/>
<dbReference type="OrthoDB" id="4119964at2"/>
<dbReference type="Pfam" id="PF11185">
    <property type="entry name" value="DUF2971"/>
    <property type="match status" value="1"/>
</dbReference>
<name>K7AQE6_9ALTE</name>
<dbReference type="AlphaFoldDB" id="K7AQE6"/>
<dbReference type="RefSeq" id="WP_007637788.1">
    <property type="nucleotide sequence ID" value="NC_020514.1"/>
</dbReference>
<dbReference type="Proteomes" id="UP000011864">
    <property type="component" value="Chromosome"/>
</dbReference>
<evidence type="ECO:0000313" key="2">
    <source>
        <dbReference type="Proteomes" id="UP000011864"/>
    </source>
</evidence>
<dbReference type="HOGENOM" id="CLU_050666_0_1_6"/>
<sequence>MKINEQEKPKVLFKYRDDSERTQDIIRNQKIWLSSPSQLNDPLECRIGEIPPVWEAKTIREMEQGQLMGLVAQRPFFEPPKRLFSLSERETKQWLKRFKKLTHSRKVKAMRSLYSDHGMRLSNPENIFRDMRKRLSSVGIFSLSGTSANELMWAHYGANHEGVAFGFSWSNDCKLANPRHCLPATYNREKPTFKAGIKNEVQIMAPGSGVQNVQRVSFEDDVFRSTISTKTPAWEYEKEWRYVEESHGLFDFPGILSQVVFGMRMSNERRDFYKILINKVIQNDVEYFEVVESEDLSGLGIRKV</sequence>
<proteinExistence type="predicted"/>
<evidence type="ECO:0008006" key="3">
    <source>
        <dbReference type="Google" id="ProtNLM"/>
    </source>
</evidence>
<gene>
    <name evidence="1" type="ORF">C427_3741</name>
</gene>
<dbReference type="EMBL" id="CP003837">
    <property type="protein sequence ID" value="AGH45849.1"/>
    <property type="molecule type" value="Genomic_DNA"/>
</dbReference>